<dbReference type="InterPro" id="IPR016024">
    <property type="entry name" value="ARM-type_fold"/>
</dbReference>
<dbReference type="EMBL" id="JANCYW010000002">
    <property type="protein sequence ID" value="KAK4534569.1"/>
    <property type="molecule type" value="Genomic_DNA"/>
</dbReference>
<sequence>MAATGASVEEVEAWLRTGEFVMLQRALERTRHARQRQGEEGSAVDASTVWTDPQRFQLWLRGVSQLCEAVAARRYGACGALAALMHGGRRFLAPMFYGPHRAVACERARPPSRIKSARSFVSLSEYCRVLLDGAYVSVMRALSGTTDAQTSQEMSVADGRSDPVWLTQALRCASVLVRHSPRGYLQGATAPRHLFRIICDQYALRPDASNRTVQAAALASLGDMLPYVPEPVDLLPLLQCHTHWKQPEVLSLVCKVLAERARAGENRPSGVGVPLSLCAGMVDTLMTCADAPELRLHAARILAELVRSADAAHVVPPRLWHAALSDPYHAVQAAALDCVGQPGCPTLEVVNGETLDALLLRATTHAAAQVRAAACHALARYANEPTHQALECLTRAMQADGNSRVRLAATESLAQLLSRRNGHSEAFLGQHETLEYALRALRRTPAAPASAPLCTLLCACFDSHHEQEIVDALLQRLGALRSPRWRTATLRTLYACRPQLSTDIWEQRVAPILIRTEGTPGAACKNPIANCHPQF</sequence>
<dbReference type="Pfam" id="PF13646">
    <property type="entry name" value="HEAT_2"/>
    <property type="match status" value="1"/>
</dbReference>
<comment type="caution">
    <text evidence="1">The sequence shown here is derived from an EMBL/GenBank/DDBJ whole genome shotgun (WGS) entry which is preliminary data.</text>
</comment>
<keyword evidence="2" id="KW-1185">Reference proteome</keyword>
<dbReference type="InterPro" id="IPR011989">
    <property type="entry name" value="ARM-like"/>
</dbReference>
<dbReference type="AlphaFoldDB" id="A0AAV9IQH0"/>
<name>A0AAV9IQH0_CYACA</name>
<gene>
    <name evidence="1" type="ORF">CDCA_CDCA02G0594</name>
</gene>
<evidence type="ECO:0000313" key="1">
    <source>
        <dbReference type="EMBL" id="KAK4534569.1"/>
    </source>
</evidence>
<accession>A0AAV9IQH0</accession>
<protein>
    <submittedName>
        <fullName evidence="1">Uncharacterized protein</fullName>
    </submittedName>
</protein>
<dbReference type="Gene3D" id="1.25.10.10">
    <property type="entry name" value="Leucine-rich Repeat Variant"/>
    <property type="match status" value="1"/>
</dbReference>
<evidence type="ECO:0000313" key="2">
    <source>
        <dbReference type="Proteomes" id="UP001301350"/>
    </source>
</evidence>
<proteinExistence type="predicted"/>
<dbReference type="SUPFAM" id="SSF48371">
    <property type="entry name" value="ARM repeat"/>
    <property type="match status" value="1"/>
</dbReference>
<reference evidence="1 2" key="1">
    <citation type="submission" date="2022-07" db="EMBL/GenBank/DDBJ databases">
        <title>Genome-wide signatures of adaptation to extreme environments.</title>
        <authorList>
            <person name="Cho C.H."/>
            <person name="Yoon H.S."/>
        </authorList>
    </citation>
    <scope>NUCLEOTIDE SEQUENCE [LARGE SCALE GENOMIC DNA]</scope>
    <source>
        <strain evidence="1 2">DBV 063 E5</strain>
    </source>
</reference>
<dbReference type="Proteomes" id="UP001301350">
    <property type="component" value="Unassembled WGS sequence"/>
</dbReference>
<organism evidence="1 2">
    <name type="scientific">Cyanidium caldarium</name>
    <name type="common">Red alga</name>
    <dbReference type="NCBI Taxonomy" id="2771"/>
    <lineage>
        <taxon>Eukaryota</taxon>
        <taxon>Rhodophyta</taxon>
        <taxon>Bangiophyceae</taxon>
        <taxon>Cyanidiales</taxon>
        <taxon>Cyanidiaceae</taxon>
        <taxon>Cyanidium</taxon>
    </lineage>
</organism>